<evidence type="ECO:0000313" key="1">
    <source>
        <dbReference type="EMBL" id="KAJ5188590.1"/>
    </source>
</evidence>
<name>A0A9W9M475_9EURO</name>
<proteinExistence type="predicted"/>
<protein>
    <submittedName>
        <fullName evidence="1">Uncharacterized protein</fullName>
    </submittedName>
</protein>
<dbReference type="AlphaFoldDB" id="A0A9W9M475"/>
<accession>A0A9W9M475</accession>
<comment type="caution">
    <text evidence="1">The sequence shown here is derived from an EMBL/GenBank/DDBJ whole genome shotgun (WGS) entry which is preliminary data.</text>
</comment>
<dbReference type="Proteomes" id="UP001150879">
    <property type="component" value="Unassembled WGS sequence"/>
</dbReference>
<dbReference type="EMBL" id="JAPQKP010000005">
    <property type="protein sequence ID" value="KAJ5188590.1"/>
    <property type="molecule type" value="Genomic_DNA"/>
</dbReference>
<keyword evidence="2" id="KW-1185">Reference proteome</keyword>
<evidence type="ECO:0000313" key="2">
    <source>
        <dbReference type="Proteomes" id="UP001150879"/>
    </source>
</evidence>
<reference evidence="1" key="2">
    <citation type="journal article" date="2023" name="IMA Fungus">
        <title>Comparative genomic study of the Penicillium genus elucidates a diverse pangenome and 15 lateral gene transfer events.</title>
        <authorList>
            <person name="Petersen C."/>
            <person name="Sorensen T."/>
            <person name="Nielsen M.R."/>
            <person name="Sondergaard T.E."/>
            <person name="Sorensen J.L."/>
            <person name="Fitzpatrick D.A."/>
            <person name="Frisvad J.C."/>
            <person name="Nielsen K.L."/>
        </authorList>
    </citation>
    <scope>NUCLEOTIDE SEQUENCE</scope>
    <source>
        <strain evidence="1">IBT 16849</strain>
    </source>
</reference>
<gene>
    <name evidence="1" type="ORF">N7472_007604</name>
</gene>
<sequence length="111" mass="12844">MDRKPPAMVNPKKSIKAFKSSPSALTMHTLISKTTTFFDGKHKNDEGPWIMLHILWTKENKLLLYVGKTLNIHEQTGRHCDSEHRRKYPSLHYNIRDPGSITGDSFVHIKF</sequence>
<organism evidence="1 2">
    <name type="scientific">Penicillium cf. griseofulvum</name>
    <dbReference type="NCBI Taxonomy" id="2972120"/>
    <lineage>
        <taxon>Eukaryota</taxon>
        <taxon>Fungi</taxon>
        <taxon>Dikarya</taxon>
        <taxon>Ascomycota</taxon>
        <taxon>Pezizomycotina</taxon>
        <taxon>Eurotiomycetes</taxon>
        <taxon>Eurotiomycetidae</taxon>
        <taxon>Eurotiales</taxon>
        <taxon>Aspergillaceae</taxon>
        <taxon>Penicillium</taxon>
    </lineage>
</organism>
<reference evidence="1" key="1">
    <citation type="submission" date="2022-11" db="EMBL/GenBank/DDBJ databases">
        <authorList>
            <person name="Petersen C."/>
        </authorList>
    </citation>
    <scope>NUCLEOTIDE SEQUENCE</scope>
    <source>
        <strain evidence="1">IBT 16849</strain>
    </source>
</reference>